<dbReference type="SUPFAM" id="SSF46689">
    <property type="entry name" value="Homeodomain-like"/>
    <property type="match status" value="2"/>
</dbReference>
<gene>
    <name evidence="6" type="ORF">GCM10011608_22760</name>
</gene>
<dbReference type="PANTHER" id="PTHR43130:SF3">
    <property type="entry name" value="HTH-TYPE TRANSCRIPTIONAL REGULATOR RV1931C"/>
    <property type="match status" value="1"/>
</dbReference>
<sequence>MLATMREESAIHRVAVLALSPVVAFDAAIATQVFGHEGLGRYDVLLCSLRAGPVSTTTPGFGITVAAGLDAVAAADTVIVPGFKRGPAPAEALAALRAAHQRGARIAAICSGAFALAQAGLLDGRRATTHWVHAADLAREHPAVQVDPAVLYVDEGNVLTSAGLAAGLDLCLYLLGLDHGQQAAIERARHMVTPLHRAGGQAQYGLASPAAAGERLASVTDWALANLHQPITVADLARQAMQSTRTLSRVFAQELGTSPRAWLIAARLRMACTLLETGDLTVEEIARRSGLGSAANLRLHFRRTYGTTPLAYRSAFQGKRPARHAPPTGRAGSAVTVNAGGSTRRAGPALRSTTR</sequence>
<evidence type="ECO:0000256" key="3">
    <source>
        <dbReference type="ARBA" id="ARBA00023163"/>
    </source>
</evidence>
<accession>A0A917TU37</accession>
<dbReference type="Proteomes" id="UP000608890">
    <property type="component" value="Unassembled WGS sequence"/>
</dbReference>
<dbReference type="InterPro" id="IPR018060">
    <property type="entry name" value="HTH_AraC"/>
</dbReference>
<dbReference type="InterPro" id="IPR018062">
    <property type="entry name" value="HTH_AraC-typ_CS"/>
</dbReference>
<feature type="region of interest" description="Disordered" evidence="4">
    <location>
        <begin position="317"/>
        <end position="355"/>
    </location>
</feature>
<dbReference type="PANTHER" id="PTHR43130">
    <property type="entry name" value="ARAC-FAMILY TRANSCRIPTIONAL REGULATOR"/>
    <property type="match status" value="1"/>
</dbReference>
<dbReference type="PROSITE" id="PS00041">
    <property type="entry name" value="HTH_ARAC_FAMILY_1"/>
    <property type="match status" value="1"/>
</dbReference>
<dbReference type="Gene3D" id="3.40.50.880">
    <property type="match status" value="1"/>
</dbReference>
<dbReference type="SMART" id="SM00342">
    <property type="entry name" value="HTH_ARAC"/>
    <property type="match status" value="1"/>
</dbReference>
<dbReference type="InterPro" id="IPR052158">
    <property type="entry name" value="INH-QAR"/>
</dbReference>
<dbReference type="GO" id="GO:0043565">
    <property type="term" value="F:sequence-specific DNA binding"/>
    <property type="evidence" value="ECO:0007669"/>
    <property type="project" value="InterPro"/>
</dbReference>
<evidence type="ECO:0000259" key="5">
    <source>
        <dbReference type="PROSITE" id="PS01124"/>
    </source>
</evidence>
<keyword evidence="7" id="KW-1185">Reference proteome</keyword>
<dbReference type="PROSITE" id="PS01124">
    <property type="entry name" value="HTH_ARAC_FAMILY_2"/>
    <property type="match status" value="1"/>
</dbReference>
<evidence type="ECO:0000256" key="1">
    <source>
        <dbReference type="ARBA" id="ARBA00023015"/>
    </source>
</evidence>
<evidence type="ECO:0000256" key="4">
    <source>
        <dbReference type="SAM" id="MobiDB-lite"/>
    </source>
</evidence>
<reference evidence="6" key="1">
    <citation type="journal article" date="2014" name="Int. J. Syst. Evol. Microbiol.">
        <title>Complete genome sequence of Corynebacterium casei LMG S-19264T (=DSM 44701T), isolated from a smear-ripened cheese.</title>
        <authorList>
            <consortium name="US DOE Joint Genome Institute (JGI-PGF)"/>
            <person name="Walter F."/>
            <person name="Albersmeier A."/>
            <person name="Kalinowski J."/>
            <person name="Ruckert C."/>
        </authorList>
    </citation>
    <scope>NUCLEOTIDE SEQUENCE</scope>
    <source>
        <strain evidence="6">CGMCC 4.7312</strain>
    </source>
</reference>
<evidence type="ECO:0000313" key="7">
    <source>
        <dbReference type="Proteomes" id="UP000608890"/>
    </source>
</evidence>
<dbReference type="InterPro" id="IPR009057">
    <property type="entry name" value="Homeodomain-like_sf"/>
</dbReference>
<dbReference type="Pfam" id="PF01965">
    <property type="entry name" value="DJ-1_PfpI"/>
    <property type="match status" value="1"/>
</dbReference>
<dbReference type="InterPro" id="IPR002818">
    <property type="entry name" value="DJ-1/PfpI"/>
</dbReference>
<dbReference type="EMBL" id="BMNB01000008">
    <property type="protein sequence ID" value="GGM37625.1"/>
    <property type="molecule type" value="Genomic_DNA"/>
</dbReference>
<dbReference type="Pfam" id="PF12833">
    <property type="entry name" value="HTH_18"/>
    <property type="match status" value="1"/>
</dbReference>
<dbReference type="AlphaFoldDB" id="A0A917TU37"/>
<keyword evidence="2" id="KW-0238">DNA-binding</keyword>
<dbReference type="InterPro" id="IPR029062">
    <property type="entry name" value="Class_I_gatase-like"/>
</dbReference>
<proteinExistence type="predicted"/>
<feature type="domain" description="HTH araC/xylS-type" evidence="5">
    <location>
        <begin position="217"/>
        <end position="315"/>
    </location>
</feature>
<protein>
    <submittedName>
        <fullName evidence="6">AraC family transcriptional regulator</fullName>
    </submittedName>
</protein>
<dbReference type="SUPFAM" id="SSF52317">
    <property type="entry name" value="Class I glutamine amidotransferase-like"/>
    <property type="match status" value="1"/>
</dbReference>
<comment type="caution">
    <text evidence="6">The sequence shown here is derived from an EMBL/GenBank/DDBJ whole genome shotgun (WGS) entry which is preliminary data.</text>
</comment>
<dbReference type="RefSeq" id="WP_189043298.1">
    <property type="nucleotide sequence ID" value="NZ_BMNB01000008.1"/>
</dbReference>
<reference evidence="6" key="2">
    <citation type="submission" date="2020-09" db="EMBL/GenBank/DDBJ databases">
        <authorList>
            <person name="Sun Q."/>
            <person name="Zhou Y."/>
        </authorList>
    </citation>
    <scope>NUCLEOTIDE SEQUENCE</scope>
    <source>
        <strain evidence="6">CGMCC 4.7312</strain>
    </source>
</reference>
<name>A0A917TU37_9ACTN</name>
<evidence type="ECO:0000313" key="6">
    <source>
        <dbReference type="EMBL" id="GGM37625.1"/>
    </source>
</evidence>
<dbReference type="GO" id="GO:0003700">
    <property type="term" value="F:DNA-binding transcription factor activity"/>
    <property type="evidence" value="ECO:0007669"/>
    <property type="project" value="InterPro"/>
</dbReference>
<dbReference type="Gene3D" id="1.10.10.60">
    <property type="entry name" value="Homeodomain-like"/>
    <property type="match status" value="1"/>
</dbReference>
<evidence type="ECO:0000256" key="2">
    <source>
        <dbReference type="ARBA" id="ARBA00023125"/>
    </source>
</evidence>
<keyword evidence="1" id="KW-0805">Transcription regulation</keyword>
<organism evidence="6 7">
    <name type="scientific">Micromonospora sonchi</name>
    <dbReference type="NCBI Taxonomy" id="1763543"/>
    <lineage>
        <taxon>Bacteria</taxon>
        <taxon>Bacillati</taxon>
        <taxon>Actinomycetota</taxon>
        <taxon>Actinomycetes</taxon>
        <taxon>Micromonosporales</taxon>
        <taxon>Micromonosporaceae</taxon>
        <taxon>Micromonospora</taxon>
    </lineage>
</organism>
<keyword evidence="3" id="KW-0804">Transcription</keyword>